<dbReference type="CDD" id="cd11292">
    <property type="entry name" value="gelsolin_S3_like"/>
    <property type="match status" value="1"/>
</dbReference>
<keyword evidence="2" id="KW-0117">Actin capping</keyword>
<dbReference type="Gene3D" id="1.10.950.10">
    <property type="entry name" value="Villin headpiece domain"/>
    <property type="match status" value="1"/>
</dbReference>
<dbReference type="GO" id="GO:0051014">
    <property type="term" value="P:actin filament severing"/>
    <property type="evidence" value="ECO:0007669"/>
    <property type="project" value="TreeGrafter"/>
</dbReference>
<dbReference type="GO" id="GO:0051015">
    <property type="term" value="F:actin filament binding"/>
    <property type="evidence" value="ECO:0007669"/>
    <property type="project" value="InterPro"/>
</dbReference>
<keyword evidence="7" id="KW-1185">Reference proteome</keyword>
<dbReference type="Pfam" id="PF00626">
    <property type="entry name" value="Gelsolin"/>
    <property type="match status" value="6"/>
</dbReference>
<dbReference type="OrthoDB" id="6375767at2759"/>
<dbReference type="GO" id="GO:0051016">
    <property type="term" value="P:barbed-end actin filament capping"/>
    <property type="evidence" value="ECO:0007669"/>
    <property type="project" value="TreeGrafter"/>
</dbReference>
<dbReference type="Proteomes" id="UP000440578">
    <property type="component" value="Unassembled WGS sequence"/>
</dbReference>
<evidence type="ECO:0000256" key="2">
    <source>
        <dbReference type="ARBA" id="ARBA00022467"/>
    </source>
</evidence>
<dbReference type="InterPro" id="IPR007123">
    <property type="entry name" value="Gelsolin-like_dom"/>
</dbReference>
<comment type="caution">
    <text evidence="6">The sequence shown here is derived from an EMBL/GenBank/DDBJ whole genome shotgun (WGS) entry which is preliminary data.</text>
</comment>
<evidence type="ECO:0000256" key="3">
    <source>
        <dbReference type="ARBA" id="ARBA00022737"/>
    </source>
</evidence>
<organism evidence="6 7">
    <name type="scientific">Amphibalanus amphitrite</name>
    <name type="common">Striped barnacle</name>
    <name type="synonym">Balanus amphitrite</name>
    <dbReference type="NCBI Taxonomy" id="1232801"/>
    <lineage>
        <taxon>Eukaryota</taxon>
        <taxon>Metazoa</taxon>
        <taxon>Ecdysozoa</taxon>
        <taxon>Arthropoda</taxon>
        <taxon>Crustacea</taxon>
        <taxon>Multicrustacea</taxon>
        <taxon>Cirripedia</taxon>
        <taxon>Thoracica</taxon>
        <taxon>Thoracicalcarea</taxon>
        <taxon>Balanomorpha</taxon>
        <taxon>Balanoidea</taxon>
        <taxon>Balanidae</taxon>
        <taxon>Amphibalaninae</taxon>
        <taxon>Amphibalanus</taxon>
    </lineage>
</organism>
<dbReference type="PRINTS" id="PR00597">
    <property type="entry name" value="GELSOLIN"/>
</dbReference>
<keyword evidence="3" id="KW-0677">Repeat</keyword>
<evidence type="ECO:0000259" key="5">
    <source>
        <dbReference type="PROSITE" id="PS51089"/>
    </source>
</evidence>
<evidence type="ECO:0000256" key="1">
    <source>
        <dbReference type="ARBA" id="ARBA00008418"/>
    </source>
</evidence>
<dbReference type="InterPro" id="IPR029006">
    <property type="entry name" value="ADF-H/Gelsolin-like_dom_sf"/>
</dbReference>
<dbReference type="PROSITE" id="PS51089">
    <property type="entry name" value="HP"/>
    <property type="match status" value="1"/>
</dbReference>
<dbReference type="InterPro" id="IPR036886">
    <property type="entry name" value="Villin_headpiece_dom_sf"/>
</dbReference>
<dbReference type="InterPro" id="IPR007122">
    <property type="entry name" value="Villin/Gelsolin"/>
</dbReference>
<dbReference type="FunFam" id="3.40.20.10:FF:000005">
    <property type="entry name" value="Gelsolin"/>
    <property type="match status" value="1"/>
</dbReference>
<dbReference type="Gene3D" id="3.40.20.10">
    <property type="entry name" value="Severin"/>
    <property type="match status" value="6"/>
</dbReference>
<dbReference type="SMART" id="SM00153">
    <property type="entry name" value="VHP"/>
    <property type="match status" value="1"/>
</dbReference>
<protein>
    <submittedName>
        <fullName evidence="6">Advillin</fullName>
    </submittedName>
</protein>
<proteinExistence type="inferred from homology"/>
<dbReference type="GO" id="GO:0015629">
    <property type="term" value="C:actin cytoskeleton"/>
    <property type="evidence" value="ECO:0007669"/>
    <property type="project" value="TreeGrafter"/>
</dbReference>
<dbReference type="FunFam" id="3.40.20.10:FF:000001">
    <property type="entry name" value="Gelsolin"/>
    <property type="match status" value="1"/>
</dbReference>
<dbReference type="GO" id="GO:0005546">
    <property type="term" value="F:phosphatidylinositol-4,5-bisphosphate binding"/>
    <property type="evidence" value="ECO:0007669"/>
    <property type="project" value="TreeGrafter"/>
</dbReference>
<dbReference type="GO" id="GO:0008154">
    <property type="term" value="P:actin polymerization or depolymerization"/>
    <property type="evidence" value="ECO:0007669"/>
    <property type="project" value="TreeGrafter"/>
</dbReference>
<dbReference type="AlphaFoldDB" id="A0A6A4VV12"/>
<dbReference type="PANTHER" id="PTHR11977">
    <property type="entry name" value="VILLIN"/>
    <property type="match status" value="1"/>
</dbReference>
<feature type="domain" description="HP" evidence="5">
    <location>
        <begin position="755"/>
        <end position="821"/>
    </location>
</feature>
<gene>
    <name evidence="6" type="primary">AVIL_2</name>
    <name evidence="6" type="ORF">FJT64_000677</name>
</gene>
<evidence type="ECO:0000313" key="6">
    <source>
        <dbReference type="EMBL" id="KAF0295240.1"/>
    </source>
</evidence>
<dbReference type="InterPro" id="IPR003128">
    <property type="entry name" value="Villin_headpiece"/>
</dbReference>
<accession>A0A6A4VV12</accession>
<dbReference type="EMBL" id="VIIS01001631">
    <property type="protein sequence ID" value="KAF0295240.1"/>
    <property type="molecule type" value="Genomic_DNA"/>
</dbReference>
<dbReference type="CDD" id="cd11293">
    <property type="entry name" value="gelsolin_S4_like"/>
    <property type="match status" value="1"/>
</dbReference>
<dbReference type="Pfam" id="PF02209">
    <property type="entry name" value="VHP"/>
    <property type="match status" value="1"/>
</dbReference>
<dbReference type="CDD" id="cd11288">
    <property type="entry name" value="gelsolin_S5_like"/>
    <property type="match status" value="1"/>
</dbReference>
<evidence type="ECO:0000256" key="4">
    <source>
        <dbReference type="ARBA" id="ARBA00023203"/>
    </source>
</evidence>
<dbReference type="SUPFAM" id="SSF55753">
    <property type="entry name" value="Actin depolymerizing proteins"/>
    <property type="match status" value="6"/>
</dbReference>
<reference evidence="6 7" key="1">
    <citation type="submission" date="2019-07" db="EMBL/GenBank/DDBJ databases">
        <title>Draft genome assembly of a fouling barnacle, Amphibalanus amphitrite (Darwin, 1854): The first reference genome for Thecostraca.</title>
        <authorList>
            <person name="Kim W."/>
        </authorList>
    </citation>
    <scope>NUCLEOTIDE SEQUENCE [LARGE SCALE GENOMIC DNA]</scope>
    <source>
        <strain evidence="6">SNU_AA5</strain>
        <tissue evidence="6">Soma without cirri and trophi</tissue>
    </source>
</reference>
<keyword evidence="4" id="KW-0009">Actin-binding</keyword>
<dbReference type="SMART" id="SM00262">
    <property type="entry name" value="GEL"/>
    <property type="match status" value="6"/>
</dbReference>
<sequence>MAATDPAFRAVPRRAPCFLVWRVEQLVLVPVPRDQYGRFHRGDSYVVLHCGERGAPPSARVQHAPGPLETHIHFWLGSETSADEAGVAAYKTVELDELLGGGPVQHREIEGSESARFRAYFPAGLRILAGGAAAGLTHVGDKFEPALYAVKGRRHPVIRQLPAVSWEYVNDGDVFVLDAREAVFVWTGKQANPMEKIQAARLAQSLKGEHGGGEVVIVESGQEGDLSPAERALFGRLLPLKDRHVQPAAAADSDERHERRRVEHLRLYRCSDHDGSLMVMEVKSGPLLQSDLDSNDSFIVDNGEQGIWVWVGKRASHKERAEAMRNAQGFIKKKGYAPSTAVTRVIDGGEPSEFKTLFKSWRDRHAAVGLGKTAVSGKLAPPIQTSFDAATLHENRALAAQTQMLDDGSGEKEVWRVHELELTPVERAEHGTFLDGDCYLVLYRYRAGGAARQVLYYWLGGRASQLERGQAALKTVELDDRLGGRPVQVRVVQGREPPHFMALFGGRLVVLTGSGGAPSSAGPRLLQVRGAAQGGTRAVQVPLAAASLNSGDCFVLHEGVRASVWCGRGATGDERESAKKLAGELCAEPSVMYEGQEPASFWATLGGRAPYAGERPASSEQPAHPPRLFHCSDAGGRFSVGEVVSFEQADLVPQDVMLLDAWDAVFIWIGAESNATERRQAEHTALEYLRTDPAGRGTDTPIITVHQGAEPPTFTGFFGPWSDELWRTQPDWETVRRGLAAENGGLGRVSPEAAAETLPVYAFSQLNVKEAALLPRDVDPAVKERYLSPVEFREVFGMTLESFSALPGWKRQQLKKKVGLF</sequence>
<comment type="similarity">
    <text evidence="1">Belongs to the villin/gelsolin family.</text>
</comment>
<dbReference type="PANTHER" id="PTHR11977:SF57">
    <property type="entry name" value="VILLIN-LIKE PROTEIN QUAIL"/>
    <property type="match status" value="1"/>
</dbReference>
<name>A0A6A4VV12_AMPAM</name>
<dbReference type="SUPFAM" id="SSF47050">
    <property type="entry name" value="VHP, Villin headpiece domain"/>
    <property type="match status" value="1"/>
</dbReference>
<dbReference type="GO" id="GO:0005737">
    <property type="term" value="C:cytoplasm"/>
    <property type="evidence" value="ECO:0007669"/>
    <property type="project" value="TreeGrafter"/>
</dbReference>
<dbReference type="CDD" id="cd11291">
    <property type="entry name" value="gelsolin_S6_like"/>
    <property type="match status" value="1"/>
</dbReference>
<evidence type="ECO:0000313" key="7">
    <source>
        <dbReference type="Proteomes" id="UP000440578"/>
    </source>
</evidence>
<dbReference type="CDD" id="cd11290">
    <property type="entry name" value="gelsolin_S1_like"/>
    <property type="match status" value="1"/>
</dbReference>